<dbReference type="RefSeq" id="WP_345722851.1">
    <property type="nucleotide sequence ID" value="NZ_BAABRU010000010.1"/>
</dbReference>
<name>A0ABP9X3T6_9CHLR</name>
<dbReference type="Pfam" id="PF13439">
    <property type="entry name" value="Glyco_transf_4"/>
    <property type="match status" value="1"/>
</dbReference>
<proteinExistence type="predicted"/>
<evidence type="ECO:0000259" key="2">
    <source>
        <dbReference type="Pfam" id="PF13439"/>
    </source>
</evidence>
<dbReference type="InterPro" id="IPR001296">
    <property type="entry name" value="Glyco_trans_1"/>
</dbReference>
<dbReference type="Proteomes" id="UP001428290">
    <property type="component" value="Unassembled WGS sequence"/>
</dbReference>
<keyword evidence="4" id="KW-1185">Reference proteome</keyword>
<evidence type="ECO:0000313" key="3">
    <source>
        <dbReference type="EMBL" id="GAA5529238.1"/>
    </source>
</evidence>
<accession>A0ABP9X3T6</accession>
<dbReference type="Gene3D" id="3.40.50.2000">
    <property type="entry name" value="Glycogen Phosphorylase B"/>
    <property type="match status" value="2"/>
</dbReference>
<evidence type="ECO:0000259" key="1">
    <source>
        <dbReference type="Pfam" id="PF00534"/>
    </source>
</evidence>
<dbReference type="InterPro" id="IPR028098">
    <property type="entry name" value="Glyco_trans_4-like_N"/>
</dbReference>
<sequence>MHIALVHDYLNQYGGAERVLEVLHAMFPQAPIYTSIYDPEAMPSHYRSWDIRSSFMQKLPGWRKHFRKYFLLYPSAFEHFDLSAYDLVISSSSAYAKGVITKPGARHLCYCHTPMRFAWRTDDYVKREQISGIFGAILPFFLTYLRMWDVQSSSRVDRFIANSRTVADRIGHFYQRPSTIITPPVELQAFEPQPAEDFYLAGGRLVPYKRLDLAIKACTKLGLPLVIFGDGRDRAELEKVAGPSVRFVGKVDDATLRSLYARCRAYLMPGEEDAGIQPLEAMGAGRPVIAYKAGGALDSVIEGQTGRFFSQQTVEDLAAAILASQNDHYEPAAIRAHAEQFARPAFESRIRAEVEAVLSEGSGARG</sequence>
<comment type="caution">
    <text evidence="3">The sequence shown here is derived from an EMBL/GenBank/DDBJ whole genome shotgun (WGS) entry which is preliminary data.</text>
</comment>
<organism evidence="3 4">
    <name type="scientific">Herpetosiphon gulosus</name>
    <dbReference type="NCBI Taxonomy" id="1973496"/>
    <lineage>
        <taxon>Bacteria</taxon>
        <taxon>Bacillati</taxon>
        <taxon>Chloroflexota</taxon>
        <taxon>Chloroflexia</taxon>
        <taxon>Herpetosiphonales</taxon>
        <taxon>Herpetosiphonaceae</taxon>
        <taxon>Herpetosiphon</taxon>
    </lineage>
</organism>
<evidence type="ECO:0000313" key="4">
    <source>
        <dbReference type="Proteomes" id="UP001428290"/>
    </source>
</evidence>
<dbReference type="InterPro" id="IPR050194">
    <property type="entry name" value="Glycosyltransferase_grp1"/>
</dbReference>
<dbReference type="Pfam" id="PF00534">
    <property type="entry name" value="Glycos_transf_1"/>
    <property type="match status" value="1"/>
</dbReference>
<feature type="domain" description="Glycosyl transferase family 1" evidence="1">
    <location>
        <begin position="196"/>
        <end position="332"/>
    </location>
</feature>
<dbReference type="PANTHER" id="PTHR45947">
    <property type="entry name" value="SULFOQUINOVOSYL TRANSFERASE SQD2"/>
    <property type="match status" value="1"/>
</dbReference>
<dbReference type="EMBL" id="BAABRU010000010">
    <property type="protein sequence ID" value="GAA5529238.1"/>
    <property type="molecule type" value="Genomic_DNA"/>
</dbReference>
<gene>
    <name evidence="3" type="ORF">Hgul01_03044</name>
</gene>
<dbReference type="SUPFAM" id="SSF53756">
    <property type="entry name" value="UDP-Glycosyltransferase/glycogen phosphorylase"/>
    <property type="match status" value="1"/>
</dbReference>
<dbReference type="PANTHER" id="PTHR45947:SF3">
    <property type="entry name" value="SULFOQUINOVOSYL TRANSFERASE SQD2"/>
    <property type="match status" value="1"/>
</dbReference>
<feature type="domain" description="Glycosyltransferase subfamily 4-like N-terminal" evidence="2">
    <location>
        <begin position="13"/>
        <end position="187"/>
    </location>
</feature>
<protein>
    <recommendedName>
        <fullName evidence="5">Glycosyl transferase</fullName>
    </recommendedName>
</protein>
<reference evidence="3 4" key="1">
    <citation type="submission" date="2024-02" db="EMBL/GenBank/DDBJ databases">
        <title>Herpetosiphon gulosus NBRC 112829.</title>
        <authorList>
            <person name="Ichikawa N."/>
            <person name="Katano-Makiyama Y."/>
            <person name="Hidaka K."/>
        </authorList>
    </citation>
    <scope>NUCLEOTIDE SEQUENCE [LARGE SCALE GENOMIC DNA]</scope>
    <source>
        <strain evidence="3 4">NBRC 112829</strain>
    </source>
</reference>
<evidence type="ECO:0008006" key="5">
    <source>
        <dbReference type="Google" id="ProtNLM"/>
    </source>
</evidence>